<protein>
    <recommendedName>
        <fullName evidence="2">Anti-sigma factor antagonist</fullName>
    </recommendedName>
</protein>
<dbReference type="InterPro" id="IPR036513">
    <property type="entry name" value="STAS_dom_sf"/>
</dbReference>
<dbReference type="RefSeq" id="WP_189006664.1">
    <property type="nucleotide sequence ID" value="NZ_BMOD01000024.1"/>
</dbReference>
<name>A0ABQ2DBQ4_9DEIO</name>
<evidence type="ECO:0000313" key="5">
    <source>
        <dbReference type="Proteomes" id="UP000632222"/>
    </source>
</evidence>
<organism evidence="4 5">
    <name type="scientific">Deinococcus roseus</name>
    <dbReference type="NCBI Taxonomy" id="392414"/>
    <lineage>
        <taxon>Bacteria</taxon>
        <taxon>Thermotogati</taxon>
        <taxon>Deinococcota</taxon>
        <taxon>Deinococci</taxon>
        <taxon>Deinococcales</taxon>
        <taxon>Deinococcaceae</taxon>
        <taxon>Deinococcus</taxon>
    </lineage>
</organism>
<gene>
    <name evidence="4" type="ORF">GCM10008938_42610</name>
</gene>
<dbReference type="PROSITE" id="PS50801">
    <property type="entry name" value="STAS"/>
    <property type="match status" value="1"/>
</dbReference>
<dbReference type="PANTHER" id="PTHR33495">
    <property type="entry name" value="ANTI-SIGMA FACTOR ANTAGONIST TM_1081-RELATED-RELATED"/>
    <property type="match status" value="1"/>
</dbReference>
<accession>A0ABQ2DBQ4</accession>
<dbReference type="EMBL" id="BMOD01000024">
    <property type="protein sequence ID" value="GGJ52068.1"/>
    <property type="molecule type" value="Genomic_DNA"/>
</dbReference>
<evidence type="ECO:0000259" key="3">
    <source>
        <dbReference type="PROSITE" id="PS50801"/>
    </source>
</evidence>
<dbReference type="InterPro" id="IPR003658">
    <property type="entry name" value="Anti-sigma_ant"/>
</dbReference>
<evidence type="ECO:0000256" key="2">
    <source>
        <dbReference type="RuleBase" id="RU003749"/>
    </source>
</evidence>
<comment type="similarity">
    <text evidence="1 2">Belongs to the anti-sigma-factor antagonist family.</text>
</comment>
<dbReference type="PANTHER" id="PTHR33495:SF14">
    <property type="entry name" value="ANTI-SIGMA FACTOR ANTAGONIST"/>
    <property type="match status" value="1"/>
</dbReference>
<dbReference type="SUPFAM" id="SSF52091">
    <property type="entry name" value="SpoIIaa-like"/>
    <property type="match status" value="1"/>
</dbReference>
<reference evidence="5" key="1">
    <citation type="journal article" date="2019" name="Int. J. Syst. Evol. Microbiol.">
        <title>The Global Catalogue of Microorganisms (GCM) 10K type strain sequencing project: providing services to taxonomists for standard genome sequencing and annotation.</title>
        <authorList>
            <consortium name="The Broad Institute Genomics Platform"/>
            <consortium name="The Broad Institute Genome Sequencing Center for Infectious Disease"/>
            <person name="Wu L."/>
            <person name="Ma J."/>
        </authorList>
    </citation>
    <scope>NUCLEOTIDE SEQUENCE [LARGE SCALE GENOMIC DNA]</scope>
    <source>
        <strain evidence="5">JCM 14370</strain>
    </source>
</reference>
<dbReference type="Pfam" id="PF01740">
    <property type="entry name" value="STAS"/>
    <property type="match status" value="1"/>
</dbReference>
<dbReference type="InterPro" id="IPR002645">
    <property type="entry name" value="STAS_dom"/>
</dbReference>
<dbReference type="Proteomes" id="UP000632222">
    <property type="component" value="Unassembled WGS sequence"/>
</dbReference>
<proteinExistence type="inferred from homology"/>
<dbReference type="NCBIfam" id="TIGR00377">
    <property type="entry name" value="ant_ant_sig"/>
    <property type="match status" value="1"/>
</dbReference>
<dbReference type="CDD" id="cd07043">
    <property type="entry name" value="STAS_anti-anti-sigma_factors"/>
    <property type="match status" value="1"/>
</dbReference>
<evidence type="ECO:0000313" key="4">
    <source>
        <dbReference type="EMBL" id="GGJ52068.1"/>
    </source>
</evidence>
<feature type="domain" description="STAS" evidence="3">
    <location>
        <begin position="15"/>
        <end position="107"/>
    </location>
</feature>
<evidence type="ECO:0000256" key="1">
    <source>
        <dbReference type="ARBA" id="ARBA00009013"/>
    </source>
</evidence>
<keyword evidence="5" id="KW-1185">Reference proteome</keyword>
<dbReference type="Gene3D" id="3.30.750.24">
    <property type="entry name" value="STAS domain"/>
    <property type="match status" value="1"/>
</dbReference>
<comment type="caution">
    <text evidence="4">The sequence shown here is derived from an EMBL/GenBank/DDBJ whole genome shotgun (WGS) entry which is preliminary data.</text>
</comment>
<sequence>MSIDVKVEYRGTDGVITLGGQLDASAAPAFKSAIEDVFNGPEKVGRLVILMQDLEYMASAGLRALVFAKQKAGAGVPIVLVAPQEGVLETIEMTGFHHSVIIEETYA</sequence>